<evidence type="ECO:0000313" key="5">
    <source>
        <dbReference type="EMBL" id="MRW93509.1"/>
    </source>
</evidence>
<dbReference type="SUPFAM" id="SSF52833">
    <property type="entry name" value="Thioredoxin-like"/>
    <property type="match status" value="1"/>
</dbReference>
<dbReference type="InterPro" id="IPR003782">
    <property type="entry name" value="SCO1/SenC"/>
</dbReference>
<evidence type="ECO:0000256" key="3">
    <source>
        <dbReference type="PIRSR" id="PIRSR603782-2"/>
    </source>
</evidence>
<accession>A0A6I2LB55</accession>
<dbReference type="GO" id="GO:0046872">
    <property type="term" value="F:metal ion binding"/>
    <property type="evidence" value="ECO:0007669"/>
    <property type="project" value="UniProtKB-KW"/>
</dbReference>
<name>A0A6I2LB55_9BURK</name>
<sequence>MIASTIALAGAAHAGPAAPVGAAATAIDSLYQLTTPLTDAAGQHFTLRDMAGAPLLVTMFYGNCHSACPIVIETLKRTVGALGANGKHLRVLLISLDPQRDNPKSLAMLAHMQQLDASQYRLAVAANDNDTRLLAAALNIRYRALDNGEINHTTRIVLLDHNGSVQADSTRLEVEPDPAFVKQIAAIVKR</sequence>
<dbReference type="CDD" id="cd02968">
    <property type="entry name" value="SCO"/>
    <property type="match status" value="1"/>
</dbReference>
<dbReference type="AlphaFoldDB" id="A0A6I2LB55"/>
<comment type="caution">
    <text evidence="5">The sequence shown here is derived from an EMBL/GenBank/DDBJ whole genome shotgun (WGS) entry which is preliminary data.</text>
</comment>
<keyword evidence="6" id="KW-1185">Reference proteome</keyword>
<dbReference type="PANTHER" id="PTHR12151:SF25">
    <property type="entry name" value="LINALOOL DEHYDRATASE_ISOMERASE DOMAIN-CONTAINING PROTEIN"/>
    <property type="match status" value="1"/>
</dbReference>
<keyword evidence="3" id="KW-1015">Disulfide bond</keyword>
<gene>
    <name evidence="5" type="ORF">GJ699_26310</name>
</gene>
<proteinExistence type="inferred from homology"/>
<evidence type="ECO:0000256" key="2">
    <source>
        <dbReference type="PIRSR" id="PIRSR603782-1"/>
    </source>
</evidence>
<keyword evidence="4" id="KW-0732">Signal</keyword>
<evidence type="ECO:0000256" key="1">
    <source>
        <dbReference type="ARBA" id="ARBA00010996"/>
    </source>
</evidence>
<feature type="binding site" evidence="2">
    <location>
        <position position="64"/>
    </location>
    <ligand>
        <name>Cu cation</name>
        <dbReference type="ChEBI" id="CHEBI:23378"/>
    </ligand>
</feature>
<reference evidence="5 6" key="1">
    <citation type="submission" date="2019-11" db="EMBL/GenBank/DDBJ databases">
        <title>Novel species isolated from a subtropical stream in China.</title>
        <authorList>
            <person name="Lu H."/>
        </authorList>
    </citation>
    <scope>NUCLEOTIDE SEQUENCE [LARGE SCALE GENOMIC DNA]</scope>
    <source>
        <strain evidence="5 6">FT80W</strain>
    </source>
</reference>
<protein>
    <submittedName>
        <fullName evidence="5">SCO family protein</fullName>
    </submittedName>
</protein>
<dbReference type="InterPro" id="IPR036249">
    <property type="entry name" value="Thioredoxin-like_sf"/>
</dbReference>
<keyword evidence="2" id="KW-0186">Copper</keyword>
<feature type="chain" id="PRO_5026139863" evidence="4">
    <location>
        <begin position="23"/>
        <end position="190"/>
    </location>
</feature>
<dbReference type="Pfam" id="PF02630">
    <property type="entry name" value="SCO1-SenC"/>
    <property type="match status" value="1"/>
</dbReference>
<organism evidence="5 6">
    <name type="scientific">Duganella guangzhouensis</name>
    <dbReference type="NCBI Taxonomy" id="2666084"/>
    <lineage>
        <taxon>Bacteria</taxon>
        <taxon>Pseudomonadati</taxon>
        <taxon>Pseudomonadota</taxon>
        <taxon>Betaproteobacteria</taxon>
        <taxon>Burkholderiales</taxon>
        <taxon>Oxalobacteraceae</taxon>
        <taxon>Telluria group</taxon>
        <taxon>Duganella</taxon>
    </lineage>
</organism>
<keyword evidence="2" id="KW-0479">Metal-binding</keyword>
<dbReference type="EMBL" id="WKJK01000017">
    <property type="protein sequence ID" value="MRW93509.1"/>
    <property type="molecule type" value="Genomic_DNA"/>
</dbReference>
<feature type="disulfide bond" description="Redox-active" evidence="3">
    <location>
        <begin position="64"/>
        <end position="68"/>
    </location>
</feature>
<evidence type="ECO:0000256" key="4">
    <source>
        <dbReference type="SAM" id="SignalP"/>
    </source>
</evidence>
<dbReference type="Gene3D" id="3.40.30.10">
    <property type="entry name" value="Glutaredoxin"/>
    <property type="match status" value="1"/>
</dbReference>
<comment type="similarity">
    <text evidence="1">Belongs to the SCO1/2 family.</text>
</comment>
<dbReference type="PANTHER" id="PTHR12151">
    <property type="entry name" value="ELECTRON TRANSPORT PROTIN SCO1/SENC FAMILY MEMBER"/>
    <property type="match status" value="1"/>
</dbReference>
<feature type="binding site" evidence="2">
    <location>
        <position position="68"/>
    </location>
    <ligand>
        <name>Cu cation</name>
        <dbReference type="ChEBI" id="CHEBI:23378"/>
    </ligand>
</feature>
<feature type="signal peptide" evidence="4">
    <location>
        <begin position="1"/>
        <end position="22"/>
    </location>
</feature>
<dbReference type="Proteomes" id="UP000433309">
    <property type="component" value="Unassembled WGS sequence"/>
</dbReference>
<feature type="binding site" evidence="2">
    <location>
        <position position="152"/>
    </location>
    <ligand>
        <name>Cu cation</name>
        <dbReference type="ChEBI" id="CHEBI:23378"/>
    </ligand>
</feature>
<evidence type="ECO:0000313" key="6">
    <source>
        <dbReference type="Proteomes" id="UP000433309"/>
    </source>
</evidence>